<dbReference type="FunFam" id="3.40.50.720:FF:000702">
    <property type="entry name" value="NADH dehydrogenase (Ubiquinone)"/>
    <property type="match status" value="1"/>
</dbReference>
<dbReference type="CDD" id="cd05271">
    <property type="entry name" value="NDUFA9_like_SDR_a"/>
    <property type="match status" value="1"/>
</dbReference>
<dbReference type="RefSeq" id="WP_238306542.1">
    <property type="nucleotide sequence ID" value="NZ_BPQM01000132.1"/>
</dbReference>
<dbReference type="PANTHER" id="PTHR12126:SF11">
    <property type="entry name" value="NADH DEHYDROGENASE [UBIQUINONE] 1 ALPHA SUBCOMPLEX SUBUNIT 9, MITOCHONDRIAL"/>
    <property type="match status" value="1"/>
</dbReference>
<name>A0AA37MCN3_9HYPH</name>
<dbReference type="EMBL" id="BPQM01000132">
    <property type="protein sequence ID" value="GJD81302.1"/>
    <property type="molecule type" value="Genomic_DNA"/>
</dbReference>
<evidence type="ECO:0000313" key="3">
    <source>
        <dbReference type="EMBL" id="GJD81302.1"/>
    </source>
</evidence>
<dbReference type="SUPFAM" id="SSF51735">
    <property type="entry name" value="NAD(P)-binding Rossmann-fold domains"/>
    <property type="match status" value="1"/>
</dbReference>
<reference evidence="3" key="1">
    <citation type="journal article" date="2016" name="Front. Microbiol.">
        <title>Genome Sequence of the Piezophilic, Mesophilic Sulfate-Reducing Bacterium Desulfovibrio indicus J2T.</title>
        <authorList>
            <person name="Cao J."/>
            <person name="Maignien L."/>
            <person name="Shao Z."/>
            <person name="Alain K."/>
            <person name="Jebbar M."/>
        </authorList>
    </citation>
    <scope>NUCLEOTIDE SEQUENCE</scope>
    <source>
        <strain evidence="3">NBRC 103626</strain>
    </source>
</reference>
<accession>A0AA37MCN3</accession>
<feature type="region of interest" description="Disordered" evidence="1">
    <location>
        <begin position="355"/>
        <end position="400"/>
    </location>
</feature>
<evidence type="ECO:0000259" key="2">
    <source>
        <dbReference type="Pfam" id="PF01370"/>
    </source>
</evidence>
<dbReference type="Pfam" id="PF01370">
    <property type="entry name" value="Epimerase"/>
    <property type="match status" value="1"/>
</dbReference>
<feature type="domain" description="NAD-dependent epimerase/dehydratase" evidence="2">
    <location>
        <begin position="29"/>
        <end position="236"/>
    </location>
</feature>
<feature type="region of interest" description="Disordered" evidence="1">
    <location>
        <begin position="1"/>
        <end position="20"/>
    </location>
</feature>
<reference evidence="3" key="2">
    <citation type="submission" date="2021-08" db="EMBL/GenBank/DDBJ databases">
        <authorList>
            <person name="Tani A."/>
            <person name="Ola A."/>
            <person name="Ogura Y."/>
            <person name="Katsura K."/>
            <person name="Hayashi T."/>
        </authorList>
    </citation>
    <scope>NUCLEOTIDE SEQUENCE</scope>
    <source>
        <strain evidence="3">NBRC 103626</strain>
    </source>
</reference>
<gene>
    <name evidence="3" type="ORF">NBEOAGPD_4548</name>
</gene>
<dbReference type="InterPro" id="IPR036291">
    <property type="entry name" value="NAD(P)-bd_dom_sf"/>
</dbReference>
<proteinExistence type="predicted"/>
<evidence type="ECO:0000313" key="4">
    <source>
        <dbReference type="Proteomes" id="UP001055108"/>
    </source>
</evidence>
<feature type="compositionally biased region" description="Low complexity" evidence="1">
    <location>
        <begin position="376"/>
        <end position="385"/>
    </location>
</feature>
<dbReference type="Gene3D" id="3.40.50.720">
    <property type="entry name" value="NAD(P)-binding Rossmann-like Domain"/>
    <property type="match status" value="1"/>
</dbReference>
<keyword evidence="4" id="KW-1185">Reference proteome</keyword>
<dbReference type="InterPro" id="IPR051207">
    <property type="entry name" value="ComplexI_NDUFA9_subunit"/>
</dbReference>
<dbReference type="AlphaFoldDB" id="A0AA37MCN3"/>
<evidence type="ECO:0000256" key="1">
    <source>
        <dbReference type="SAM" id="MobiDB-lite"/>
    </source>
</evidence>
<dbReference type="PANTHER" id="PTHR12126">
    <property type="entry name" value="NADH-UBIQUINONE OXIDOREDUCTASE 39 KDA SUBUNIT-RELATED"/>
    <property type="match status" value="1"/>
</dbReference>
<organism evidence="3 4">
    <name type="scientific">Methylobacterium gregans</name>
    <dbReference type="NCBI Taxonomy" id="374424"/>
    <lineage>
        <taxon>Bacteria</taxon>
        <taxon>Pseudomonadati</taxon>
        <taxon>Pseudomonadota</taxon>
        <taxon>Alphaproteobacteria</taxon>
        <taxon>Hyphomicrobiales</taxon>
        <taxon>Methylobacteriaceae</taxon>
        <taxon>Methylobacterium</taxon>
    </lineage>
</organism>
<feature type="compositionally biased region" description="Low complexity" evidence="1">
    <location>
        <begin position="1"/>
        <end position="15"/>
    </location>
</feature>
<sequence length="400" mass="42069">MTGPSTPSTPSSDRPATPPGLVRPASQLVTIFGGSGFVGRHVVRALAKRGYRIRVAVRRPDLALFLQPLGKVGQIVAVQANLRYPDSVARAVAGSDVVINLVGILQESGAQSFHRLQAEGPGLIARAAAAEGARMVHVSAIGADPGADTAYARTKAEGEAAVFRAVPDAVVFRPSLVFGPGDSFFNRFAGLARALPVLPLAGAGSRFQPVFVGDVAEAIARAVDGRVTAGKVYELGGPEVATLEHLVRYMLEVTRRKRLVVDLPLPLARLQAGLLEIADTLTLGLLPADLKLTRDQVMQLQHDNVVSEAAKAEGRTIEALGIQPTAAEAVVPGYLWTFRKAGQFSTGRGSESLAEVPDLLTAEPLDPGSQHRPQRASGPALAADPDGPPGRMGTRWGSRR</sequence>
<protein>
    <recommendedName>
        <fullName evidence="2">NAD-dependent epimerase/dehydratase domain-containing protein</fullName>
    </recommendedName>
</protein>
<dbReference type="GO" id="GO:0044877">
    <property type="term" value="F:protein-containing complex binding"/>
    <property type="evidence" value="ECO:0007669"/>
    <property type="project" value="TreeGrafter"/>
</dbReference>
<comment type="caution">
    <text evidence="3">The sequence shown here is derived from an EMBL/GenBank/DDBJ whole genome shotgun (WGS) entry which is preliminary data.</text>
</comment>
<dbReference type="InterPro" id="IPR001509">
    <property type="entry name" value="Epimerase_deHydtase"/>
</dbReference>
<dbReference type="Proteomes" id="UP001055108">
    <property type="component" value="Unassembled WGS sequence"/>
</dbReference>